<dbReference type="InterPro" id="IPR052314">
    <property type="entry name" value="Immune_rcpt_domain"/>
</dbReference>
<evidence type="ECO:0000256" key="6">
    <source>
        <dbReference type="SAM" id="SignalP"/>
    </source>
</evidence>
<evidence type="ECO:0000256" key="3">
    <source>
        <dbReference type="ARBA" id="ARBA00023319"/>
    </source>
</evidence>
<comment type="caution">
    <text evidence="8">The sequence shown here is derived from an EMBL/GenBank/DDBJ whole genome shotgun (WGS) entry which is preliminary data.</text>
</comment>
<dbReference type="InterPro" id="IPR013783">
    <property type="entry name" value="Ig-like_fold"/>
</dbReference>
<feature type="region of interest" description="Disordered" evidence="4">
    <location>
        <begin position="235"/>
        <end position="255"/>
    </location>
</feature>
<keyword evidence="2" id="KW-1015">Disulfide bond</keyword>
<sequence length="319" mass="35750">MRLAWLLFGCLISVCLSHKVALQAGASLSVRCNYKGFGQQWAKVWCRQSSPQYCSIVAATDQPDHEGRQQIQDNVTHGFITITMSDLQSSDSGVYYCGVHCKRQVYLLGAIEIQVSKESRTQRRVSYPLTTTSMRRTSITTLSIPRATKPEENLNALQDRETNLSYFALATLLACLLLVSLAVFIKGRMRYKTDLIRLKKTSFVVARFARPKKQENVYGATPRRDQVTFYSVKPREQPENLQSSQSQSSNIPGGPFNIPKVEDTVEYTTVHFSGETGQGERNVGAPEDYTIVAWREGAGSVSFHSTPQNPEAVVYSRVF</sequence>
<dbReference type="EMBL" id="JAHFZB010000035">
    <property type="protein sequence ID" value="KAK6470512.1"/>
    <property type="molecule type" value="Genomic_DNA"/>
</dbReference>
<accession>A0ABR0YD00</accession>
<evidence type="ECO:0000313" key="8">
    <source>
        <dbReference type="EMBL" id="KAK6470512.1"/>
    </source>
</evidence>
<name>A0ABR0YD00_HUSHU</name>
<dbReference type="SMART" id="SM00409">
    <property type="entry name" value="IG"/>
    <property type="match status" value="1"/>
</dbReference>
<dbReference type="PROSITE" id="PS50835">
    <property type="entry name" value="IG_LIKE"/>
    <property type="match status" value="1"/>
</dbReference>
<proteinExistence type="predicted"/>
<dbReference type="InterPro" id="IPR036179">
    <property type="entry name" value="Ig-like_dom_sf"/>
</dbReference>
<keyword evidence="3" id="KW-0393">Immunoglobulin domain</keyword>
<evidence type="ECO:0000313" key="9">
    <source>
        <dbReference type="Proteomes" id="UP001369086"/>
    </source>
</evidence>
<dbReference type="InterPro" id="IPR013106">
    <property type="entry name" value="Ig_V-set"/>
</dbReference>
<feature type="domain" description="Ig-like" evidence="7">
    <location>
        <begin position="25"/>
        <end position="99"/>
    </location>
</feature>
<keyword evidence="5" id="KW-0812">Transmembrane</keyword>
<dbReference type="Proteomes" id="UP001369086">
    <property type="component" value="Unassembled WGS sequence"/>
</dbReference>
<keyword evidence="5" id="KW-1133">Transmembrane helix</keyword>
<keyword evidence="5" id="KW-0472">Membrane</keyword>
<organism evidence="8 9">
    <name type="scientific">Huso huso</name>
    <name type="common">Beluga</name>
    <name type="synonym">Acipenser huso</name>
    <dbReference type="NCBI Taxonomy" id="61971"/>
    <lineage>
        <taxon>Eukaryota</taxon>
        <taxon>Metazoa</taxon>
        <taxon>Chordata</taxon>
        <taxon>Craniata</taxon>
        <taxon>Vertebrata</taxon>
        <taxon>Euteleostomi</taxon>
        <taxon>Actinopterygii</taxon>
        <taxon>Chondrostei</taxon>
        <taxon>Acipenseriformes</taxon>
        <taxon>Acipenseridae</taxon>
        <taxon>Huso</taxon>
    </lineage>
</organism>
<dbReference type="PANTHER" id="PTHR16423">
    <property type="entry name" value="TREM-LIKE TRANSCRIPT PROTEIN"/>
    <property type="match status" value="1"/>
</dbReference>
<evidence type="ECO:0000256" key="4">
    <source>
        <dbReference type="SAM" id="MobiDB-lite"/>
    </source>
</evidence>
<feature type="signal peptide" evidence="6">
    <location>
        <begin position="1"/>
        <end position="17"/>
    </location>
</feature>
<gene>
    <name evidence="8" type="ORF">HHUSO_G30740</name>
</gene>
<keyword evidence="1 6" id="KW-0732">Signal</keyword>
<dbReference type="PANTHER" id="PTHR16423:SF6">
    <property type="entry name" value="TRIGGERING RECEPTOR EXPRESSED ON MYELOID CELLS 2-RELATED"/>
    <property type="match status" value="1"/>
</dbReference>
<dbReference type="InterPro" id="IPR007110">
    <property type="entry name" value="Ig-like_dom"/>
</dbReference>
<reference evidence="8 9" key="1">
    <citation type="submission" date="2021-05" db="EMBL/GenBank/DDBJ databases">
        <authorList>
            <person name="Zahm M."/>
            <person name="Klopp C."/>
            <person name="Cabau C."/>
            <person name="Kuhl H."/>
            <person name="Suciu R."/>
            <person name="Ciorpac M."/>
            <person name="Holostenco D."/>
            <person name="Gessner J."/>
            <person name="Wuertz S."/>
            <person name="Hohne C."/>
            <person name="Stock M."/>
            <person name="Gislard M."/>
            <person name="Lluch J."/>
            <person name="Milhes M."/>
            <person name="Lampietro C."/>
            <person name="Lopez Roques C."/>
            <person name="Donnadieu C."/>
            <person name="Du K."/>
            <person name="Schartl M."/>
            <person name="Guiguen Y."/>
        </authorList>
    </citation>
    <scope>NUCLEOTIDE SEQUENCE [LARGE SCALE GENOMIC DNA]</scope>
    <source>
        <strain evidence="8">Hh-F2</strain>
        <tissue evidence="8">Blood</tissue>
    </source>
</reference>
<dbReference type="SUPFAM" id="SSF48726">
    <property type="entry name" value="Immunoglobulin"/>
    <property type="match status" value="1"/>
</dbReference>
<protein>
    <submittedName>
        <fullName evidence="8">CMRF35-like molecule 3</fullName>
    </submittedName>
</protein>
<feature type="chain" id="PRO_5046341226" evidence="6">
    <location>
        <begin position="18"/>
        <end position="319"/>
    </location>
</feature>
<keyword evidence="9" id="KW-1185">Reference proteome</keyword>
<evidence type="ECO:0000256" key="2">
    <source>
        <dbReference type="ARBA" id="ARBA00023157"/>
    </source>
</evidence>
<evidence type="ECO:0000256" key="1">
    <source>
        <dbReference type="ARBA" id="ARBA00022729"/>
    </source>
</evidence>
<dbReference type="InterPro" id="IPR003599">
    <property type="entry name" value="Ig_sub"/>
</dbReference>
<evidence type="ECO:0000259" key="7">
    <source>
        <dbReference type="PROSITE" id="PS50835"/>
    </source>
</evidence>
<evidence type="ECO:0000256" key="5">
    <source>
        <dbReference type="SAM" id="Phobius"/>
    </source>
</evidence>
<dbReference type="Gene3D" id="2.60.40.10">
    <property type="entry name" value="Immunoglobulins"/>
    <property type="match status" value="1"/>
</dbReference>
<dbReference type="Pfam" id="PF07686">
    <property type="entry name" value="V-set"/>
    <property type="match status" value="1"/>
</dbReference>
<feature type="transmembrane region" description="Helical" evidence="5">
    <location>
        <begin position="164"/>
        <end position="185"/>
    </location>
</feature>